<dbReference type="InterPro" id="IPR036691">
    <property type="entry name" value="Endo/exonu/phosph_ase_sf"/>
</dbReference>
<dbReference type="PANTHER" id="PTHR14859">
    <property type="entry name" value="CALCOFLUOR WHITE HYPERSENSITIVE PROTEIN PRECURSOR"/>
    <property type="match status" value="1"/>
</dbReference>
<dbReference type="Pfam" id="PF03372">
    <property type="entry name" value="Exo_endo_phos"/>
    <property type="match status" value="1"/>
</dbReference>
<proteinExistence type="predicted"/>
<keyword evidence="3" id="KW-0378">Hydrolase</keyword>
<reference evidence="3" key="1">
    <citation type="submission" date="2023-01" db="EMBL/GenBank/DDBJ databases">
        <title>Sulfurovum sp. zt1-1 genome assembly.</title>
        <authorList>
            <person name="Wang J."/>
        </authorList>
    </citation>
    <scope>NUCLEOTIDE SEQUENCE</scope>
    <source>
        <strain evidence="3">Zt1-1</strain>
    </source>
</reference>
<dbReference type="RefSeq" id="WP_289414124.1">
    <property type="nucleotide sequence ID" value="NZ_JAQIBD010000003.1"/>
</dbReference>
<dbReference type="PANTHER" id="PTHR14859:SF15">
    <property type="entry name" value="ENDONUCLEASE_EXONUCLEASE_PHOSPHATASE DOMAIN-CONTAINING PROTEIN"/>
    <property type="match status" value="1"/>
</dbReference>
<keyword evidence="3" id="KW-0255">Endonuclease</keyword>
<evidence type="ECO:0000256" key="1">
    <source>
        <dbReference type="SAM" id="Phobius"/>
    </source>
</evidence>
<comment type="caution">
    <text evidence="3">The sequence shown here is derived from an EMBL/GenBank/DDBJ whole genome shotgun (WGS) entry which is preliminary data.</text>
</comment>
<protein>
    <submittedName>
        <fullName evidence="3">Endonuclease/exonuclease/phosphatase family protein</fullName>
    </submittedName>
</protein>
<sequence length="311" mass="35939">MKRLLKFFIAFSLLGTTVALVLGYLSFLHPLFDSMSHFRIHLLFIWCFLVLIVVFLQRHTVRYILIVLLIVVGGYITMLLQPYKGELQTTTDAKVIKFMQFNLNFRNRHMQRVKEYLEEQKIEIATFQEVTSKHRQFLEEMKEAYPFQRHCKFAGVGDVAILSKYPFVESQGGCVKEEGLVWARVQFGEGELSVASLHLHWPYPYKHHSQISRLEKAFAKIPSPKIIAGDFNAAPWSYAVKRVMKASDTKVVEGIRWSLNIGDPSSFVHMQIPIDHILLSKEFGLKDIHVGKSLGSDHFPIISEIVFQKKR</sequence>
<name>A0ABT7QZR4_9BACT</name>
<keyword evidence="1" id="KW-0812">Transmembrane</keyword>
<dbReference type="GO" id="GO:0004519">
    <property type="term" value="F:endonuclease activity"/>
    <property type="evidence" value="ECO:0007669"/>
    <property type="project" value="UniProtKB-KW"/>
</dbReference>
<dbReference type="EMBL" id="JAQIBD010000003">
    <property type="protein sequence ID" value="MDM5272329.1"/>
    <property type="molecule type" value="Genomic_DNA"/>
</dbReference>
<evidence type="ECO:0000259" key="2">
    <source>
        <dbReference type="Pfam" id="PF03372"/>
    </source>
</evidence>
<keyword evidence="1" id="KW-0472">Membrane</keyword>
<dbReference type="InterPro" id="IPR005135">
    <property type="entry name" value="Endo/exonuclease/phosphatase"/>
</dbReference>
<organism evidence="3 4">
    <name type="scientific">Sulfurovum zhangzhouensis</name>
    <dbReference type="NCBI Taxonomy" id="3019067"/>
    <lineage>
        <taxon>Bacteria</taxon>
        <taxon>Pseudomonadati</taxon>
        <taxon>Campylobacterota</taxon>
        <taxon>Epsilonproteobacteria</taxon>
        <taxon>Campylobacterales</taxon>
        <taxon>Sulfurovaceae</taxon>
        <taxon>Sulfurovum</taxon>
    </lineage>
</organism>
<dbReference type="Proteomes" id="UP001169069">
    <property type="component" value="Unassembled WGS sequence"/>
</dbReference>
<dbReference type="InterPro" id="IPR051916">
    <property type="entry name" value="GPI-anchor_lipid_remodeler"/>
</dbReference>
<evidence type="ECO:0000313" key="3">
    <source>
        <dbReference type="EMBL" id="MDM5272329.1"/>
    </source>
</evidence>
<dbReference type="Gene3D" id="3.60.10.10">
    <property type="entry name" value="Endonuclease/exonuclease/phosphatase"/>
    <property type="match status" value="1"/>
</dbReference>
<keyword evidence="1" id="KW-1133">Transmembrane helix</keyword>
<feature type="transmembrane region" description="Helical" evidence="1">
    <location>
        <begin position="63"/>
        <end position="83"/>
    </location>
</feature>
<evidence type="ECO:0000313" key="4">
    <source>
        <dbReference type="Proteomes" id="UP001169069"/>
    </source>
</evidence>
<keyword evidence="4" id="KW-1185">Reference proteome</keyword>
<gene>
    <name evidence="3" type="ORF">PGH07_09055</name>
</gene>
<keyword evidence="3" id="KW-0540">Nuclease</keyword>
<feature type="transmembrane region" description="Helical" evidence="1">
    <location>
        <begin position="38"/>
        <end position="56"/>
    </location>
</feature>
<accession>A0ABT7QZR4</accession>
<feature type="transmembrane region" description="Helical" evidence="1">
    <location>
        <begin position="7"/>
        <end position="32"/>
    </location>
</feature>
<feature type="domain" description="Endonuclease/exonuclease/phosphatase" evidence="2">
    <location>
        <begin position="99"/>
        <end position="298"/>
    </location>
</feature>
<dbReference type="SUPFAM" id="SSF56219">
    <property type="entry name" value="DNase I-like"/>
    <property type="match status" value="1"/>
</dbReference>